<feature type="domain" description="Response regulatory" evidence="7">
    <location>
        <begin position="11"/>
        <end position="131"/>
    </location>
</feature>
<proteinExistence type="predicted"/>
<dbReference type="RefSeq" id="WP_230737575.1">
    <property type="nucleotide sequence ID" value="NZ_JAJNDB010000005.1"/>
</dbReference>
<name>A0ABS8PC40_9PSEU</name>
<evidence type="ECO:0000313" key="8">
    <source>
        <dbReference type="EMBL" id="MCD2195861.1"/>
    </source>
</evidence>
<organism evidence="8 9">
    <name type="scientific">Actinomycetospora endophytica</name>
    <dbReference type="NCBI Taxonomy" id="2291215"/>
    <lineage>
        <taxon>Bacteria</taxon>
        <taxon>Bacillati</taxon>
        <taxon>Actinomycetota</taxon>
        <taxon>Actinomycetes</taxon>
        <taxon>Pseudonocardiales</taxon>
        <taxon>Pseudonocardiaceae</taxon>
        <taxon>Actinomycetospora</taxon>
    </lineage>
</organism>
<dbReference type="CDD" id="cd17535">
    <property type="entry name" value="REC_NarL-like"/>
    <property type="match status" value="1"/>
</dbReference>
<evidence type="ECO:0000256" key="1">
    <source>
        <dbReference type="ARBA" id="ARBA00022553"/>
    </source>
</evidence>
<keyword evidence="1 5" id="KW-0597">Phosphoprotein</keyword>
<dbReference type="InterPro" id="IPR058245">
    <property type="entry name" value="NreC/VraR/RcsB-like_REC"/>
</dbReference>
<accession>A0ABS8PC40</accession>
<comment type="caution">
    <text evidence="8">The sequence shown here is derived from an EMBL/GenBank/DDBJ whole genome shotgun (WGS) entry which is preliminary data.</text>
</comment>
<dbReference type="InterPro" id="IPR039420">
    <property type="entry name" value="WalR-like"/>
</dbReference>
<evidence type="ECO:0000256" key="3">
    <source>
        <dbReference type="ARBA" id="ARBA00023125"/>
    </source>
</evidence>
<dbReference type="SMART" id="SM00448">
    <property type="entry name" value="REC"/>
    <property type="match status" value="1"/>
</dbReference>
<evidence type="ECO:0000259" key="7">
    <source>
        <dbReference type="PROSITE" id="PS50110"/>
    </source>
</evidence>
<gene>
    <name evidence="8" type="ORF">LQ327_21040</name>
</gene>
<dbReference type="Pfam" id="PF00072">
    <property type="entry name" value="Response_reg"/>
    <property type="match status" value="1"/>
</dbReference>
<dbReference type="Pfam" id="PF00196">
    <property type="entry name" value="GerE"/>
    <property type="match status" value="1"/>
</dbReference>
<dbReference type="InterPro" id="IPR000792">
    <property type="entry name" value="Tscrpt_reg_LuxR_C"/>
</dbReference>
<dbReference type="Gene3D" id="3.40.50.2300">
    <property type="match status" value="1"/>
</dbReference>
<feature type="domain" description="HTH luxR-type" evidence="6">
    <location>
        <begin position="153"/>
        <end position="224"/>
    </location>
</feature>
<evidence type="ECO:0000256" key="2">
    <source>
        <dbReference type="ARBA" id="ARBA00023015"/>
    </source>
</evidence>
<keyword evidence="2" id="KW-0805">Transcription regulation</keyword>
<keyword evidence="9" id="KW-1185">Reference proteome</keyword>
<dbReference type="SMART" id="SM00421">
    <property type="entry name" value="HTH_LUXR"/>
    <property type="match status" value="1"/>
</dbReference>
<dbReference type="SUPFAM" id="SSF46894">
    <property type="entry name" value="C-terminal effector domain of the bipartite response regulators"/>
    <property type="match status" value="1"/>
</dbReference>
<evidence type="ECO:0000256" key="5">
    <source>
        <dbReference type="PROSITE-ProRule" id="PRU00169"/>
    </source>
</evidence>
<dbReference type="CDD" id="cd06170">
    <property type="entry name" value="LuxR_C_like"/>
    <property type="match status" value="1"/>
</dbReference>
<dbReference type="SUPFAM" id="SSF52172">
    <property type="entry name" value="CheY-like"/>
    <property type="match status" value="1"/>
</dbReference>
<keyword evidence="4" id="KW-0804">Transcription</keyword>
<dbReference type="Proteomes" id="UP001199469">
    <property type="component" value="Unassembled WGS sequence"/>
</dbReference>
<dbReference type="PROSITE" id="PS50110">
    <property type="entry name" value="RESPONSE_REGULATORY"/>
    <property type="match status" value="1"/>
</dbReference>
<dbReference type="InterPro" id="IPR001789">
    <property type="entry name" value="Sig_transdc_resp-reg_receiver"/>
</dbReference>
<dbReference type="InterPro" id="IPR016032">
    <property type="entry name" value="Sig_transdc_resp-reg_C-effctor"/>
</dbReference>
<dbReference type="PROSITE" id="PS00622">
    <property type="entry name" value="HTH_LUXR_1"/>
    <property type="match status" value="1"/>
</dbReference>
<evidence type="ECO:0000313" key="9">
    <source>
        <dbReference type="Proteomes" id="UP001199469"/>
    </source>
</evidence>
<dbReference type="PRINTS" id="PR00038">
    <property type="entry name" value="HTHLUXR"/>
</dbReference>
<evidence type="ECO:0000259" key="6">
    <source>
        <dbReference type="PROSITE" id="PS50043"/>
    </source>
</evidence>
<dbReference type="PANTHER" id="PTHR43214">
    <property type="entry name" value="TWO-COMPONENT RESPONSE REGULATOR"/>
    <property type="match status" value="1"/>
</dbReference>
<reference evidence="8 9" key="1">
    <citation type="submission" date="2021-11" db="EMBL/GenBank/DDBJ databases">
        <title>Draft genome sequence of Actinomycetospora sp. SF1 isolated from the rhizosphere soil.</title>
        <authorList>
            <person name="Duangmal K."/>
            <person name="Chantavorakit T."/>
        </authorList>
    </citation>
    <scope>NUCLEOTIDE SEQUENCE [LARGE SCALE GENOMIC DNA]</scope>
    <source>
        <strain evidence="8 9">TBRC 5722</strain>
    </source>
</reference>
<sequence length="228" mass="24221">MTTCETAPALRVIVGEDDVLLREGITRILTEAGLEVVAQSGDADDLLLRALAHRPDIVIVDVQMPPRGEDDGLLAAVELRRRHPGTAVLILSQFCEPAYGMAVIGEHPAGVGYLLKERVGDVAAFVDAVTRVAAGGSALDPEIIGRMLGQRAPGDPLLALTSRERAVLAALAEGLSNRGIAQALLLSQASVEKHVTAIFRKLRITPADTAHRRVQAALTYLRHAGRPS</sequence>
<feature type="modified residue" description="4-aspartylphosphate" evidence="5">
    <location>
        <position position="61"/>
    </location>
</feature>
<evidence type="ECO:0000256" key="4">
    <source>
        <dbReference type="ARBA" id="ARBA00023163"/>
    </source>
</evidence>
<dbReference type="EMBL" id="JAJNDB010000005">
    <property type="protein sequence ID" value="MCD2195861.1"/>
    <property type="molecule type" value="Genomic_DNA"/>
</dbReference>
<dbReference type="InterPro" id="IPR011006">
    <property type="entry name" value="CheY-like_superfamily"/>
</dbReference>
<protein>
    <submittedName>
        <fullName evidence="8">Response regulator transcription factor</fullName>
    </submittedName>
</protein>
<keyword evidence="3" id="KW-0238">DNA-binding</keyword>
<dbReference type="PANTHER" id="PTHR43214:SF24">
    <property type="entry name" value="TRANSCRIPTIONAL REGULATORY PROTEIN NARL-RELATED"/>
    <property type="match status" value="1"/>
</dbReference>
<dbReference type="PROSITE" id="PS50043">
    <property type="entry name" value="HTH_LUXR_2"/>
    <property type="match status" value="1"/>
</dbReference>